<feature type="transmembrane region" description="Helical" evidence="1">
    <location>
        <begin position="155"/>
        <end position="185"/>
    </location>
</feature>
<sequence length="264" mass="30013">MNLLMRFHIVYHISLLLFILLIPSHSTDANIGKVILFLTTITGLIFLVTFYVVISFNKTIQAAKKYSYGNVALMAAEVIIFLTLGHTLYDQGLSILIFVFIFISFFILSQLLNFRIMSITAKSSFELMEEVKLFMHVGKAIEETPLSGAISKLDYLFYAFCMAVFIAEDIYIFAGAVIVILILSMKSLKIIKQEFSSHELISANEMRFAILAYHGCYIAAIFWTMMMPNLSVLLIGSLSILPLKIYVRRIAEKVYEEKKMSMNS</sequence>
<evidence type="ECO:0000313" key="2">
    <source>
        <dbReference type="EMBL" id="NKE05786.1"/>
    </source>
</evidence>
<organism evidence="2 3">
    <name type="scientific">Mesobacillus selenatarsenatis</name>
    <dbReference type="NCBI Taxonomy" id="388741"/>
    <lineage>
        <taxon>Bacteria</taxon>
        <taxon>Bacillati</taxon>
        <taxon>Bacillota</taxon>
        <taxon>Bacilli</taxon>
        <taxon>Bacillales</taxon>
        <taxon>Bacillaceae</taxon>
        <taxon>Mesobacillus</taxon>
    </lineage>
</organism>
<dbReference type="Proteomes" id="UP000587942">
    <property type="component" value="Unassembled WGS sequence"/>
</dbReference>
<gene>
    <name evidence="2" type="ORF">GWK17_09960</name>
</gene>
<dbReference type="EMBL" id="JAAVUM010000006">
    <property type="protein sequence ID" value="NKE05786.1"/>
    <property type="molecule type" value="Genomic_DNA"/>
</dbReference>
<feature type="transmembrane region" description="Helical" evidence="1">
    <location>
        <begin position="92"/>
        <end position="112"/>
    </location>
</feature>
<proteinExistence type="predicted"/>
<reference evidence="2 3" key="1">
    <citation type="submission" date="2020-03" db="EMBL/GenBank/DDBJ databases">
        <authorList>
            <person name="Sun Q."/>
        </authorList>
    </citation>
    <scope>NUCLEOTIDE SEQUENCE [LARGE SCALE GENOMIC DNA]</scope>
    <source>
        <strain evidence="2 3">KACC 21451</strain>
    </source>
</reference>
<feature type="transmembrane region" description="Helical" evidence="1">
    <location>
        <begin position="66"/>
        <end position="85"/>
    </location>
</feature>
<keyword evidence="1" id="KW-0472">Membrane</keyword>
<comment type="caution">
    <text evidence="2">The sequence shown here is derived from an EMBL/GenBank/DDBJ whole genome shotgun (WGS) entry which is preliminary data.</text>
</comment>
<keyword evidence="1" id="KW-1133">Transmembrane helix</keyword>
<accession>A0A846TVL9</accession>
<name>A0A846TVL9_9BACI</name>
<feature type="transmembrane region" description="Helical" evidence="1">
    <location>
        <begin position="230"/>
        <end position="247"/>
    </location>
</feature>
<dbReference type="AlphaFoldDB" id="A0A846TVL9"/>
<evidence type="ECO:0000313" key="3">
    <source>
        <dbReference type="Proteomes" id="UP000587942"/>
    </source>
</evidence>
<keyword evidence="1" id="KW-0812">Transmembrane</keyword>
<evidence type="ECO:0000256" key="1">
    <source>
        <dbReference type="SAM" id="Phobius"/>
    </source>
</evidence>
<feature type="transmembrane region" description="Helical" evidence="1">
    <location>
        <begin position="34"/>
        <end position="54"/>
    </location>
</feature>
<feature type="transmembrane region" description="Helical" evidence="1">
    <location>
        <begin position="6"/>
        <end position="22"/>
    </location>
</feature>
<protein>
    <submittedName>
        <fullName evidence="2">Uncharacterized protein</fullName>
    </submittedName>
</protein>